<dbReference type="GeneID" id="92179704"/>
<evidence type="ECO:0000313" key="2">
    <source>
        <dbReference type="Proteomes" id="UP001388673"/>
    </source>
</evidence>
<comment type="caution">
    <text evidence="1">The sequence shown here is derived from an EMBL/GenBank/DDBJ whole genome shotgun (WGS) entry which is preliminary data.</text>
</comment>
<dbReference type="KEGG" id="kne:92179704"/>
<proteinExistence type="predicted"/>
<gene>
    <name evidence="1" type="ORF">IAR55_002446</name>
</gene>
<organism evidence="1 2">
    <name type="scientific">Kwoniella newhampshirensis</name>
    <dbReference type="NCBI Taxonomy" id="1651941"/>
    <lineage>
        <taxon>Eukaryota</taxon>
        <taxon>Fungi</taxon>
        <taxon>Dikarya</taxon>
        <taxon>Basidiomycota</taxon>
        <taxon>Agaricomycotina</taxon>
        <taxon>Tremellomycetes</taxon>
        <taxon>Tremellales</taxon>
        <taxon>Cryptococcaceae</taxon>
        <taxon>Kwoniella</taxon>
    </lineage>
</organism>
<dbReference type="RefSeq" id="XP_066804248.1">
    <property type="nucleotide sequence ID" value="XM_066945559.1"/>
</dbReference>
<name>A0AAW0Z196_9TREE</name>
<sequence>MDAVDEESRIASMQDWLLGGVKGDAATGTYSDLHGNAVYKLGYDHTETIRLARMFCHVLDARKSGLQVKADVMQRDMKSYGGDIEWRSWKKGQDGGQYNVRVVQRGRQQAPFIMDELMQAGKVKRDSIMASFPSEINPPSFKDYQDLSTAWIRAGLVATRRPDDPLEYQMDTLKRHVEACYRIRQQIISRRACDVEETYKTLLEGGTPVTTPRKERSTYTRPVKKRAESAESSLEMLKMTRQLALIWKSKPPQEDISLLAMWGEEIVRELKISCAVCLSEKGGKARQLFPFDMDFDGVCAMKAKAGGRGSKTVTKDLYSTLKPGYKGSGR</sequence>
<dbReference type="EMBL" id="JBCAWK010000004">
    <property type="protein sequence ID" value="KAK8861623.1"/>
    <property type="molecule type" value="Genomic_DNA"/>
</dbReference>
<dbReference type="AlphaFoldDB" id="A0AAW0Z196"/>
<accession>A0AAW0Z196</accession>
<keyword evidence="2" id="KW-1185">Reference proteome</keyword>
<dbReference type="Proteomes" id="UP001388673">
    <property type="component" value="Unassembled WGS sequence"/>
</dbReference>
<evidence type="ECO:0000313" key="1">
    <source>
        <dbReference type="EMBL" id="KAK8861623.1"/>
    </source>
</evidence>
<protein>
    <submittedName>
        <fullName evidence="1">Uncharacterized protein</fullName>
    </submittedName>
</protein>
<reference evidence="1 2" key="1">
    <citation type="journal article" date="2024" name="bioRxiv">
        <title>Comparative genomics of Cryptococcus and Kwoniella reveals pathogenesis evolution and contrasting karyotype dynamics via intercentromeric recombination or chromosome fusion.</title>
        <authorList>
            <person name="Coelho M.A."/>
            <person name="David-Palma M."/>
            <person name="Shea T."/>
            <person name="Bowers K."/>
            <person name="McGinley-Smith S."/>
            <person name="Mohammad A.W."/>
            <person name="Gnirke A."/>
            <person name="Yurkov A.M."/>
            <person name="Nowrousian M."/>
            <person name="Sun S."/>
            <person name="Cuomo C.A."/>
            <person name="Heitman J."/>
        </authorList>
    </citation>
    <scope>NUCLEOTIDE SEQUENCE [LARGE SCALE GENOMIC DNA]</scope>
    <source>
        <strain evidence="1 2">CBS 13917</strain>
    </source>
</reference>